<keyword evidence="3" id="KW-0418">Kinase</keyword>
<keyword evidence="4" id="KW-0067">ATP-binding</keyword>
<dbReference type="GO" id="GO:0004674">
    <property type="term" value="F:protein serine/threonine kinase activity"/>
    <property type="evidence" value="ECO:0007669"/>
    <property type="project" value="UniProtKB-EC"/>
</dbReference>
<dbReference type="AlphaFoldDB" id="A0AAW2D288"/>
<evidence type="ECO:0000256" key="3">
    <source>
        <dbReference type="ARBA" id="ARBA00022777"/>
    </source>
</evidence>
<dbReference type="PANTHER" id="PTHR44329">
    <property type="entry name" value="SERINE/THREONINE-PROTEIN KINASE TNNI3K-RELATED"/>
    <property type="match status" value="1"/>
</dbReference>
<dbReference type="PRINTS" id="PR00109">
    <property type="entry name" value="TYRKINASE"/>
</dbReference>
<proteinExistence type="predicted"/>
<keyword evidence="2" id="KW-0547">Nucleotide-binding</keyword>
<comment type="caution">
    <text evidence="9">The sequence shown here is derived from an EMBL/GenBank/DDBJ whole genome shotgun (WGS) entry which is preliminary data.</text>
</comment>
<evidence type="ECO:0000256" key="1">
    <source>
        <dbReference type="ARBA" id="ARBA00022679"/>
    </source>
</evidence>
<dbReference type="SUPFAM" id="SSF56112">
    <property type="entry name" value="Protein kinase-like (PK-like)"/>
    <property type="match status" value="1"/>
</dbReference>
<comment type="catalytic activity">
    <reaction evidence="6">
        <text>L-seryl-[protein] + ATP = O-phospho-L-seryl-[protein] + ADP + H(+)</text>
        <dbReference type="Rhea" id="RHEA:17989"/>
        <dbReference type="Rhea" id="RHEA-COMP:9863"/>
        <dbReference type="Rhea" id="RHEA-COMP:11604"/>
        <dbReference type="ChEBI" id="CHEBI:15378"/>
        <dbReference type="ChEBI" id="CHEBI:29999"/>
        <dbReference type="ChEBI" id="CHEBI:30616"/>
        <dbReference type="ChEBI" id="CHEBI:83421"/>
        <dbReference type="ChEBI" id="CHEBI:456216"/>
        <dbReference type="EC" id="2.7.11.1"/>
    </reaction>
</comment>
<evidence type="ECO:0000313" key="10">
    <source>
        <dbReference type="Proteomes" id="UP001459277"/>
    </source>
</evidence>
<dbReference type="CDD" id="cd13999">
    <property type="entry name" value="STKc_MAP3K-like"/>
    <property type="match status" value="1"/>
</dbReference>
<dbReference type="InterPro" id="IPR008271">
    <property type="entry name" value="Ser/Thr_kinase_AS"/>
</dbReference>
<accession>A0AAW2D288</accession>
<evidence type="ECO:0000256" key="7">
    <source>
        <dbReference type="SAM" id="MobiDB-lite"/>
    </source>
</evidence>
<organism evidence="9 10">
    <name type="scientific">Lithocarpus litseifolius</name>
    <dbReference type="NCBI Taxonomy" id="425828"/>
    <lineage>
        <taxon>Eukaryota</taxon>
        <taxon>Viridiplantae</taxon>
        <taxon>Streptophyta</taxon>
        <taxon>Embryophyta</taxon>
        <taxon>Tracheophyta</taxon>
        <taxon>Spermatophyta</taxon>
        <taxon>Magnoliopsida</taxon>
        <taxon>eudicotyledons</taxon>
        <taxon>Gunneridae</taxon>
        <taxon>Pentapetalae</taxon>
        <taxon>rosids</taxon>
        <taxon>fabids</taxon>
        <taxon>Fagales</taxon>
        <taxon>Fagaceae</taxon>
        <taxon>Lithocarpus</taxon>
    </lineage>
</organism>
<evidence type="ECO:0000256" key="4">
    <source>
        <dbReference type="ARBA" id="ARBA00022840"/>
    </source>
</evidence>
<evidence type="ECO:0000256" key="2">
    <source>
        <dbReference type="ARBA" id="ARBA00022741"/>
    </source>
</evidence>
<keyword evidence="1" id="KW-0808">Transferase</keyword>
<evidence type="ECO:0000313" key="9">
    <source>
        <dbReference type="EMBL" id="KAL0004189.1"/>
    </source>
</evidence>
<dbReference type="EMBL" id="JAZDWU010000004">
    <property type="protein sequence ID" value="KAL0004189.1"/>
    <property type="molecule type" value="Genomic_DNA"/>
</dbReference>
<comment type="catalytic activity">
    <reaction evidence="5">
        <text>L-threonyl-[protein] + ATP = O-phospho-L-threonyl-[protein] + ADP + H(+)</text>
        <dbReference type="Rhea" id="RHEA:46608"/>
        <dbReference type="Rhea" id="RHEA-COMP:11060"/>
        <dbReference type="Rhea" id="RHEA-COMP:11605"/>
        <dbReference type="ChEBI" id="CHEBI:15378"/>
        <dbReference type="ChEBI" id="CHEBI:30013"/>
        <dbReference type="ChEBI" id="CHEBI:30616"/>
        <dbReference type="ChEBI" id="CHEBI:61977"/>
        <dbReference type="ChEBI" id="CHEBI:456216"/>
        <dbReference type="EC" id="2.7.11.1"/>
    </reaction>
</comment>
<feature type="region of interest" description="Disordered" evidence="7">
    <location>
        <begin position="25"/>
        <end position="62"/>
    </location>
</feature>
<evidence type="ECO:0000259" key="8">
    <source>
        <dbReference type="PROSITE" id="PS50011"/>
    </source>
</evidence>
<gene>
    <name evidence="9" type="ORF">SO802_011750</name>
</gene>
<sequence>MKEGSKGFVREEIKRIDEQLQRNLSLRSMQKHKLDDKGMQKQQNLDDKGTQKQQNLEDKEKKKVRFTEKQDWEIDPSKLIIKQVIAPGAFGTVHRGIYDGQDVAVKVLEEQRAKGDIASLRIAFTREVSIWPKLDHPNIAKCLGATLGTSGLKIHTHNKQIDMQSDAATTASVIIEYLPCGTLKSYLRKNRKRKLAFKTVVRMALDLARGLSYLHSRKIVHRDIKTENLLLDKNHTLKIIDFDVACLEASNPNEMTARIGTLGYMAPEVLESKPYDRKCDVYSFGICLWEIYCCDVAPYPNVILSDRSSTVVYQNIIPEIPKCCPSSLAEIMRKCWDANPNNRPEMEEVVIMLKAIDTSKGKGMKTLYGPLGCLLFCR</sequence>
<dbReference type="InterPro" id="IPR000719">
    <property type="entry name" value="Prot_kinase_dom"/>
</dbReference>
<dbReference type="Proteomes" id="UP001459277">
    <property type="component" value="Unassembled WGS sequence"/>
</dbReference>
<evidence type="ECO:0000256" key="5">
    <source>
        <dbReference type="ARBA" id="ARBA00047899"/>
    </source>
</evidence>
<name>A0AAW2D288_9ROSI</name>
<dbReference type="InterPro" id="IPR001245">
    <property type="entry name" value="Ser-Thr/Tyr_kinase_cat_dom"/>
</dbReference>
<dbReference type="Pfam" id="PF07714">
    <property type="entry name" value="PK_Tyr_Ser-Thr"/>
    <property type="match status" value="1"/>
</dbReference>
<protein>
    <recommendedName>
        <fullName evidence="8">Protein kinase domain-containing protein</fullName>
    </recommendedName>
</protein>
<keyword evidence="10" id="KW-1185">Reference proteome</keyword>
<dbReference type="PIRSF" id="PIRSF000654">
    <property type="entry name" value="Integrin-linked_kinase"/>
    <property type="match status" value="1"/>
</dbReference>
<reference evidence="9 10" key="1">
    <citation type="submission" date="2024-01" db="EMBL/GenBank/DDBJ databases">
        <title>A telomere-to-telomere, gap-free genome of sweet tea (Lithocarpus litseifolius).</title>
        <authorList>
            <person name="Zhou J."/>
        </authorList>
    </citation>
    <scope>NUCLEOTIDE SEQUENCE [LARGE SCALE GENOMIC DNA]</scope>
    <source>
        <strain evidence="9">Zhou-2022a</strain>
        <tissue evidence="9">Leaf</tissue>
    </source>
</reference>
<dbReference type="InterPro" id="IPR051681">
    <property type="entry name" value="Ser/Thr_Kinases-Pseudokinases"/>
</dbReference>
<dbReference type="PANTHER" id="PTHR44329:SF280">
    <property type="entry name" value="PROTEIN KINASE"/>
    <property type="match status" value="1"/>
</dbReference>
<dbReference type="InterPro" id="IPR011009">
    <property type="entry name" value="Kinase-like_dom_sf"/>
</dbReference>
<dbReference type="Gene3D" id="1.10.510.10">
    <property type="entry name" value="Transferase(Phosphotransferase) domain 1"/>
    <property type="match status" value="1"/>
</dbReference>
<dbReference type="GO" id="GO:0005524">
    <property type="term" value="F:ATP binding"/>
    <property type="evidence" value="ECO:0007669"/>
    <property type="project" value="UniProtKB-KW"/>
</dbReference>
<evidence type="ECO:0000256" key="6">
    <source>
        <dbReference type="ARBA" id="ARBA00048679"/>
    </source>
</evidence>
<feature type="compositionally biased region" description="Basic and acidic residues" evidence="7">
    <location>
        <begin position="32"/>
        <end position="62"/>
    </location>
</feature>
<dbReference type="Gene3D" id="3.30.200.20">
    <property type="entry name" value="Phosphorylase Kinase, domain 1"/>
    <property type="match status" value="1"/>
</dbReference>
<feature type="domain" description="Protein kinase" evidence="8">
    <location>
        <begin position="79"/>
        <end position="356"/>
    </location>
</feature>
<dbReference type="FunFam" id="3.30.200.20:FF:000034">
    <property type="entry name" value="Kinase suppressor of Ras 1"/>
    <property type="match status" value="1"/>
</dbReference>
<dbReference type="PROSITE" id="PS50011">
    <property type="entry name" value="PROTEIN_KINASE_DOM"/>
    <property type="match status" value="1"/>
</dbReference>
<dbReference type="GO" id="GO:0005886">
    <property type="term" value="C:plasma membrane"/>
    <property type="evidence" value="ECO:0007669"/>
    <property type="project" value="TreeGrafter"/>
</dbReference>
<dbReference type="PROSITE" id="PS00108">
    <property type="entry name" value="PROTEIN_KINASE_ST"/>
    <property type="match status" value="1"/>
</dbReference>
<dbReference type="SMART" id="SM00220">
    <property type="entry name" value="S_TKc"/>
    <property type="match status" value="1"/>
</dbReference>